<dbReference type="Proteomes" id="UP000464378">
    <property type="component" value="Chromosome"/>
</dbReference>
<evidence type="ECO:0000256" key="1">
    <source>
        <dbReference type="SAM" id="MobiDB-lite"/>
    </source>
</evidence>
<organism evidence="2">
    <name type="scientific">Tuwongella immobilis</name>
    <dbReference type="NCBI Taxonomy" id="692036"/>
    <lineage>
        <taxon>Bacteria</taxon>
        <taxon>Pseudomonadati</taxon>
        <taxon>Planctomycetota</taxon>
        <taxon>Planctomycetia</taxon>
        <taxon>Gemmatales</taxon>
        <taxon>Gemmataceae</taxon>
        <taxon>Tuwongella</taxon>
    </lineage>
</organism>
<accession>A0A6C2YT61</accession>
<dbReference type="EMBL" id="LR593887">
    <property type="protein sequence ID" value="VTS06529.1"/>
    <property type="molecule type" value="Genomic_DNA"/>
</dbReference>
<name>A0A6C2YT61_9BACT</name>
<dbReference type="EMBL" id="LR586016">
    <property type="protein sequence ID" value="VIP04584.1"/>
    <property type="molecule type" value="Genomic_DNA"/>
</dbReference>
<protein>
    <submittedName>
        <fullName evidence="2">Uncharacterized protein</fullName>
    </submittedName>
</protein>
<evidence type="ECO:0000313" key="2">
    <source>
        <dbReference type="EMBL" id="VIP04584.1"/>
    </source>
</evidence>
<gene>
    <name evidence="2" type="ORF">GMBLW1_46090</name>
</gene>
<feature type="region of interest" description="Disordered" evidence="1">
    <location>
        <begin position="1"/>
        <end position="54"/>
    </location>
</feature>
<dbReference type="InParanoid" id="A0A6C2YT61"/>
<dbReference type="KEGG" id="tim:GMBLW1_46090"/>
<keyword evidence="3" id="KW-1185">Reference proteome</keyword>
<sequence>MAVQDNSDDTTPPLDPTARVRSDEPSPPDADATSATLNPDDSPPNPGESSGHRKPVPLQVYLMTMMCLQHRRDELLRLLKTMRRNRGLVGFEAEEDDIFQSVCLIVANWKHRIDLDSAPESPAQPSVNSTRLANSDEISPAEFEQLILADSEELSPEAGKSNAPTDEELRAKWLQLRPELAESPEALTDLMSRYYPLVVRMFKHVVADRQRYLLAKRRDARRTESGHEQWDNLATSNASSVPELDTDELLQFMESRAEKLLSPLLQQVRLLRKEGVGWDEIGLRVDRHPDAIRKLYRAHVDRLVQQIL</sequence>
<evidence type="ECO:0000313" key="3">
    <source>
        <dbReference type="Proteomes" id="UP000464378"/>
    </source>
</evidence>
<reference evidence="2" key="1">
    <citation type="submission" date="2019-04" db="EMBL/GenBank/DDBJ databases">
        <authorList>
            <consortium name="Science for Life Laboratories"/>
        </authorList>
    </citation>
    <scope>NUCLEOTIDE SEQUENCE</scope>
    <source>
        <strain evidence="2">MBLW1</strain>
    </source>
</reference>
<proteinExistence type="predicted"/>
<dbReference type="RefSeq" id="WP_162659652.1">
    <property type="nucleotide sequence ID" value="NZ_LR593887.1"/>
</dbReference>
<dbReference type="AlphaFoldDB" id="A0A6C2YT61"/>